<dbReference type="PANTHER" id="PTHR44027">
    <property type="entry name" value="DNAJ HOMOLOG SUBFAMILY C MEMBER 5 HOMOLOG"/>
    <property type="match status" value="1"/>
</dbReference>
<protein>
    <recommendedName>
        <fullName evidence="7">J domain-containing protein</fullName>
    </recommendedName>
</protein>
<evidence type="ECO:0000313" key="8">
    <source>
        <dbReference type="EMBL" id="RWS26539.1"/>
    </source>
</evidence>
<keyword evidence="4" id="KW-0143">Chaperone</keyword>
<evidence type="ECO:0000259" key="7">
    <source>
        <dbReference type="PROSITE" id="PS50076"/>
    </source>
</evidence>
<dbReference type="EMBL" id="NCKV01002671">
    <property type="protein sequence ID" value="RWS26539.1"/>
    <property type="molecule type" value="Genomic_DNA"/>
</dbReference>
<dbReference type="SMART" id="SM00271">
    <property type="entry name" value="DnaJ"/>
    <property type="match status" value="1"/>
</dbReference>
<reference evidence="8 9" key="1">
    <citation type="journal article" date="2018" name="Gigascience">
        <title>Genomes of trombidid mites reveal novel predicted allergens and laterally-transferred genes associated with secondary metabolism.</title>
        <authorList>
            <person name="Dong X."/>
            <person name="Chaisiri K."/>
            <person name="Xia D."/>
            <person name="Armstrong S.D."/>
            <person name="Fang Y."/>
            <person name="Donnelly M.J."/>
            <person name="Kadowaki T."/>
            <person name="McGarry J.W."/>
            <person name="Darby A.C."/>
            <person name="Makepeace B.L."/>
        </authorList>
    </citation>
    <scope>NUCLEOTIDE SEQUENCE [LARGE SCALE GENOMIC DNA]</scope>
    <source>
        <strain evidence="8">UoL-UT</strain>
    </source>
</reference>
<keyword evidence="5" id="KW-0449">Lipoprotein</keyword>
<feature type="compositionally biased region" description="Polar residues" evidence="6">
    <location>
        <begin position="122"/>
        <end position="138"/>
    </location>
</feature>
<dbReference type="Pfam" id="PF00226">
    <property type="entry name" value="DnaJ"/>
    <property type="match status" value="1"/>
</dbReference>
<proteinExistence type="predicted"/>
<dbReference type="VEuPathDB" id="VectorBase:LDEU005500"/>
<feature type="domain" description="J" evidence="7">
    <location>
        <begin position="1"/>
        <end position="64"/>
    </location>
</feature>
<keyword evidence="9" id="KW-1185">Reference proteome</keyword>
<dbReference type="PRINTS" id="PR00625">
    <property type="entry name" value="JDOMAIN"/>
</dbReference>
<dbReference type="Gene3D" id="1.10.287.110">
    <property type="entry name" value="DnaJ domain"/>
    <property type="match status" value="1"/>
</dbReference>
<dbReference type="InterPro" id="IPR051434">
    <property type="entry name" value="DnaJ_C_subfamily_member5"/>
</dbReference>
<feature type="region of interest" description="Disordered" evidence="6">
    <location>
        <begin position="115"/>
        <end position="138"/>
    </location>
</feature>
<comment type="caution">
    <text evidence="8">The sequence shown here is derived from an EMBL/GenBank/DDBJ whole genome shotgun (WGS) entry which is preliminary data.</text>
</comment>
<dbReference type="GO" id="GO:0005737">
    <property type="term" value="C:cytoplasm"/>
    <property type="evidence" value="ECO:0007669"/>
    <property type="project" value="UniProtKB-ARBA"/>
</dbReference>
<dbReference type="CDD" id="cd06257">
    <property type="entry name" value="DnaJ"/>
    <property type="match status" value="1"/>
</dbReference>
<dbReference type="AlphaFoldDB" id="A0A443SGA0"/>
<evidence type="ECO:0000256" key="4">
    <source>
        <dbReference type="ARBA" id="ARBA00023186"/>
    </source>
</evidence>
<dbReference type="InterPro" id="IPR036869">
    <property type="entry name" value="J_dom_sf"/>
</dbReference>
<gene>
    <name evidence="8" type="ORF">B4U80_01514</name>
</gene>
<evidence type="ECO:0000256" key="1">
    <source>
        <dbReference type="ARBA" id="ARBA00004635"/>
    </source>
</evidence>
<dbReference type="STRING" id="299467.A0A443SGA0"/>
<dbReference type="InterPro" id="IPR018253">
    <property type="entry name" value="DnaJ_domain_CS"/>
</dbReference>
<evidence type="ECO:0000256" key="5">
    <source>
        <dbReference type="ARBA" id="ARBA00023288"/>
    </source>
</evidence>
<dbReference type="OrthoDB" id="259708at2759"/>
<dbReference type="PANTHER" id="PTHR44027:SF7">
    <property type="entry name" value="DNAJ HOMOLOG SUBFAMILY C MEMBER 5 HOMOLOG"/>
    <property type="match status" value="1"/>
</dbReference>
<dbReference type="GO" id="GO:0016020">
    <property type="term" value="C:membrane"/>
    <property type="evidence" value="ECO:0007669"/>
    <property type="project" value="UniProtKB-SubCell"/>
</dbReference>
<keyword evidence="2" id="KW-0472">Membrane</keyword>
<comment type="subcellular location">
    <subcellularLocation>
        <location evidence="1">Membrane</location>
        <topology evidence="1">Lipid-anchor</topology>
    </subcellularLocation>
</comment>
<evidence type="ECO:0000256" key="6">
    <source>
        <dbReference type="SAM" id="MobiDB-lite"/>
    </source>
</evidence>
<evidence type="ECO:0000313" key="9">
    <source>
        <dbReference type="Proteomes" id="UP000288716"/>
    </source>
</evidence>
<evidence type="ECO:0000256" key="3">
    <source>
        <dbReference type="ARBA" id="ARBA00023139"/>
    </source>
</evidence>
<dbReference type="PROSITE" id="PS50076">
    <property type="entry name" value="DNAJ_2"/>
    <property type="match status" value="1"/>
</dbReference>
<dbReference type="Proteomes" id="UP000288716">
    <property type="component" value="Unassembled WGS sequence"/>
</dbReference>
<dbReference type="PROSITE" id="PS00636">
    <property type="entry name" value="DNAJ_1"/>
    <property type="match status" value="1"/>
</dbReference>
<dbReference type="InterPro" id="IPR001623">
    <property type="entry name" value="DnaJ_domain"/>
</dbReference>
<evidence type="ECO:0000256" key="2">
    <source>
        <dbReference type="ARBA" id="ARBA00023136"/>
    </source>
</evidence>
<dbReference type="SUPFAM" id="SSF46565">
    <property type="entry name" value="Chaperone J-domain"/>
    <property type="match status" value="1"/>
</dbReference>
<name>A0A443SGA0_9ACAR</name>
<sequence>MNRITQFLNATQTDIKRAYRKLALKNHPDKNPNDPKAAEIFHQINKAYSVLNDETMRNLYNVYGPSGPEMYSKFKVCRWLASRWCRSIVVFCGLITCCYCCCCCYYCCGKCKPNEATEESSNRNNATDPVTTQPGNTK</sequence>
<keyword evidence="3" id="KW-0564">Palmitate</keyword>
<accession>A0A443SGA0</accession>
<organism evidence="8 9">
    <name type="scientific">Leptotrombidium deliense</name>
    <dbReference type="NCBI Taxonomy" id="299467"/>
    <lineage>
        <taxon>Eukaryota</taxon>
        <taxon>Metazoa</taxon>
        <taxon>Ecdysozoa</taxon>
        <taxon>Arthropoda</taxon>
        <taxon>Chelicerata</taxon>
        <taxon>Arachnida</taxon>
        <taxon>Acari</taxon>
        <taxon>Acariformes</taxon>
        <taxon>Trombidiformes</taxon>
        <taxon>Prostigmata</taxon>
        <taxon>Anystina</taxon>
        <taxon>Parasitengona</taxon>
        <taxon>Trombiculoidea</taxon>
        <taxon>Trombiculidae</taxon>
        <taxon>Leptotrombidium</taxon>
    </lineage>
</organism>